<dbReference type="GO" id="GO:0006264">
    <property type="term" value="P:mitochondrial DNA replication"/>
    <property type="evidence" value="ECO:0007669"/>
    <property type="project" value="TreeGrafter"/>
</dbReference>
<dbReference type="GO" id="GO:0003887">
    <property type="term" value="F:DNA-directed DNA polymerase activity"/>
    <property type="evidence" value="ECO:0007669"/>
    <property type="project" value="UniProtKB-EC"/>
</dbReference>
<comment type="caution">
    <text evidence="5">The sequence shown here is derived from an EMBL/GenBank/DDBJ whole genome shotgun (WGS) entry which is preliminary data.</text>
</comment>
<protein>
    <recommendedName>
        <fullName evidence="1">DNA-directed primase/polymerase protein</fullName>
        <ecNumber evidence="3">2.7.7.102</ecNumber>
    </recommendedName>
</protein>
<evidence type="ECO:0000256" key="2">
    <source>
        <dbReference type="ARBA" id="ARBA00044677"/>
    </source>
</evidence>
<dbReference type="AlphaFoldDB" id="A0AAD9MHW0"/>
<evidence type="ECO:0000256" key="4">
    <source>
        <dbReference type="ARBA" id="ARBA00047303"/>
    </source>
</evidence>
<dbReference type="InterPro" id="IPR044917">
    <property type="entry name" value="PRIMPOL"/>
</dbReference>
<dbReference type="Proteomes" id="UP001255856">
    <property type="component" value="Unassembled WGS sequence"/>
</dbReference>
<dbReference type="GO" id="GO:0005759">
    <property type="term" value="C:mitochondrial matrix"/>
    <property type="evidence" value="ECO:0007669"/>
    <property type="project" value="TreeGrafter"/>
</dbReference>
<reference evidence="5" key="1">
    <citation type="submission" date="2021-01" db="EMBL/GenBank/DDBJ databases">
        <authorList>
            <person name="Eckstrom K.M.E."/>
        </authorList>
    </citation>
    <scope>NUCLEOTIDE SEQUENCE</scope>
    <source>
        <strain evidence="5">UVCC 0001</strain>
    </source>
</reference>
<dbReference type="EMBL" id="JASFZW010000006">
    <property type="protein sequence ID" value="KAK2077432.1"/>
    <property type="molecule type" value="Genomic_DNA"/>
</dbReference>
<dbReference type="GO" id="GO:0005634">
    <property type="term" value="C:nucleus"/>
    <property type="evidence" value="ECO:0007669"/>
    <property type="project" value="TreeGrafter"/>
</dbReference>
<gene>
    <name evidence="5" type="ORF">QBZ16_004277</name>
</gene>
<dbReference type="GO" id="GO:0042276">
    <property type="term" value="P:error-prone translesion synthesis"/>
    <property type="evidence" value="ECO:0007669"/>
    <property type="project" value="InterPro"/>
</dbReference>
<dbReference type="PANTHER" id="PTHR31399">
    <property type="entry name" value="DNA-DIRECTED PRIMASE / POLYMERASE PROTEIN"/>
    <property type="match status" value="1"/>
</dbReference>
<dbReference type="GO" id="GO:0031297">
    <property type="term" value="P:replication fork processing"/>
    <property type="evidence" value="ECO:0007669"/>
    <property type="project" value="TreeGrafter"/>
</dbReference>
<organism evidence="5 6">
    <name type="scientific">Prototheca wickerhamii</name>
    <dbReference type="NCBI Taxonomy" id="3111"/>
    <lineage>
        <taxon>Eukaryota</taxon>
        <taxon>Viridiplantae</taxon>
        <taxon>Chlorophyta</taxon>
        <taxon>core chlorophytes</taxon>
        <taxon>Trebouxiophyceae</taxon>
        <taxon>Chlorellales</taxon>
        <taxon>Chlorellaceae</taxon>
        <taxon>Prototheca</taxon>
    </lineage>
</organism>
<evidence type="ECO:0000313" key="5">
    <source>
        <dbReference type="EMBL" id="KAK2077432.1"/>
    </source>
</evidence>
<dbReference type="PANTHER" id="PTHR31399:SF0">
    <property type="entry name" value="DNA-DIRECTED PRIMASE_POLYMERASE PROTEIN"/>
    <property type="match status" value="1"/>
</dbReference>
<dbReference type="EC" id="2.7.7.102" evidence="3"/>
<name>A0AAD9MHW0_PROWI</name>
<evidence type="ECO:0000256" key="3">
    <source>
        <dbReference type="ARBA" id="ARBA00044768"/>
    </source>
</evidence>
<dbReference type="GO" id="GO:0003682">
    <property type="term" value="F:chromatin binding"/>
    <property type="evidence" value="ECO:0007669"/>
    <property type="project" value="TreeGrafter"/>
</dbReference>
<comment type="catalytic activity">
    <reaction evidence="4">
        <text>DNA(n) + a 2'-deoxyribonucleoside 5'-triphosphate = DNA(n+1) + diphosphate</text>
        <dbReference type="Rhea" id="RHEA:22508"/>
        <dbReference type="Rhea" id="RHEA-COMP:17339"/>
        <dbReference type="Rhea" id="RHEA-COMP:17340"/>
        <dbReference type="ChEBI" id="CHEBI:33019"/>
        <dbReference type="ChEBI" id="CHEBI:61560"/>
        <dbReference type="ChEBI" id="CHEBI:173112"/>
        <dbReference type="EC" id="2.7.7.7"/>
    </reaction>
    <physiologicalReaction direction="left-to-right" evidence="4">
        <dbReference type="Rhea" id="RHEA:22509"/>
    </physiologicalReaction>
</comment>
<comment type="catalytic activity">
    <reaction evidence="2">
        <text>ssDNA + n NTP = ssDNA/pppN(pN)n-1 hybrid + (n-1) diphosphate.</text>
        <dbReference type="EC" id="2.7.7.102"/>
    </reaction>
</comment>
<dbReference type="Pfam" id="PF03121">
    <property type="entry name" value="Herpes_UL52"/>
    <property type="match status" value="1"/>
</dbReference>
<proteinExistence type="predicted"/>
<evidence type="ECO:0000256" key="1">
    <source>
        <dbReference type="ARBA" id="ARBA00026139"/>
    </source>
</evidence>
<sequence>MGAAAVEELLERVKEKLKTQLDLELDVNAHALELDSSTTSKFSRHLIVALPDAAFASNAHVGALVREICDEIWEDHRQGHPTACVGSECLLVDQAVYSRNRAFRLPLSSKFGKEAVLLSSGRFGGQGLRERQVFDRSLVCRAGGPRRVEWGDCGLPGGCAPRFAAGPPARTGSSCSLRYDPCPMAGLAPFVVAVCQQGGACPNASIRSWTFLPEGALMLFNIAGCRYCARIGREHRSNGVFIVVDLRGGAWTQRCYDPDCRAFRGPFTALPPDVHRACVLHLERAGLAGGAIENTGGAPGYREGGTAALNKTAHIGESACPGDDDDQFPSDAEMLHALWLVERQE</sequence>
<accession>A0AAD9MHW0</accession>
<dbReference type="GO" id="GO:0009411">
    <property type="term" value="P:response to UV"/>
    <property type="evidence" value="ECO:0007669"/>
    <property type="project" value="TreeGrafter"/>
</dbReference>
<evidence type="ECO:0000313" key="6">
    <source>
        <dbReference type="Proteomes" id="UP001255856"/>
    </source>
</evidence>
<keyword evidence="6" id="KW-1185">Reference proteome</keyword>